<reference evidence="2 3" key="1">
    <citation type="journal article" date="2012" name="Nat. Genet.">
        <title>Plasmodium cynomolgi genome sequences provide insight into Plasmodium vivax and the monkey malaria clade.</title>
        <authorList>
            <person name="Tachibana S."/>
            <person name="Sullivan S.A."/>
            <person name="Kawai S."/>
            <person name="Nakamura S."/>
            <person name="Kim H.R."/>
            <person name="Goto N."/>
            <person name="Arisue N."/>
            <person name="Palacpac N.M.Q."/>
            <person name="Honma H."/>
            <person name="Yagi M."/>
            <person name="Tougan T."/>
            <person name="Katakai Y."/>
            <person name="Kaneko O."/>
            <person name="Mita T."/>
            <person name="Kita K."/>
            <person name="Yasutomi Y."/>
            <person name="Sutton P.L."/>
            <person name="Shakhbatyan R."/>
            <person name="Horii T."/>
            <person name="Yasunaga T."/>
            <person name="Barnwell J.W."/>
            <person name="Escalante A.A."/>
            <person name="Carlton J.M."/>
            <person name="Tanabe K."/>
        </authorList>
    </citation>
    <scope>NUCLEOTIDE SEQUENCE [LARGE SCALE GENOMIC DNA]</scope>
    <source>
        <strain evidence="2 3">B</strain>
    </source>
</reference>
<dbReference type="RefSeq" id="XP_004228254.1">
    <property type="nucleotide sequence ID" value="XM_004228206.1"/>
</dbReference>
<feature type="region of interest" description="Disordered" evidence="1">
    <location>
        <begin position="47"/>
        <end position="67"/>
    </location>
</feature>
<protein>
    <submittedName>
        <fullName evidence="2">CYIR protein</fullName>
    </submittedName>
</protein>
<proteinExistence type="predicted"/>
<dbReference type="KEGG" id="pcy:PCYB_007850"/>
<dbReference type="EMBL" id="DF158583">
    <property type="protein sequence ID" value="GAB70036.1"/>
    <property type="molecule type" value="Genomic_DNA"/>
</dbReference>
<feature type="non-terminal residue" evidence="2">
    <location>
        <position position="1"/>
    </location>
</feature>
<gene>
    <name evidence="2" type="ORF">PCYB_007850</name>
</gene>
<dbReference type="Proteomes" id="UP000006319">
    <property type="component" value="Unassembled WGS sequence"/>
</dbReference>
<name>K6UFG0_PLACD</name>
<dbReference type="AlphaFoldDB" id="K6UFG0"/>
<keyword evidence="3" id="KW-1185">Reference proteome</keyword>
<sequence length="67" mass="8285">ELQKLYDEKYFDLVIYNEHKDDVKYETYIKLHELITQYKDFDAYKESSEFPPKNKECKSARKYSKSY</sequence>
<evidence type="ECO:0000256" key="1">
    <source>
        <dbReference type="SAM" id="MobiDB-lite"/>
    </source>
</evidence>
<evidence type="ECO:0000313" key="3">
    <source>
        <dbReference type="Proteomes" id="UP000006319"/>
    </source>
</evidence>
<accession>K6UFG0</accession>
<feature type="compositionally biased region" description="Basic and acidic residues" evidence="1">
    <location>
        <begin position="47"/>
        <end position="59"/>
    </location>
</feature>
<organism evidence="2 3">
    <name type="scientific">Plasmodium cynomolgi (strain B)</name>
    <dbReference type="NCBI Taxonomy" id="1120755"/>
    <lineage>
        <taxon>Eukaryota</taxon>
        <taxon>Sar</taxon>
        <taxon>Alveolata</taxon>
        <taxon>Apicomplexa</taxon>
        <taxon>Aconoidasida</taxon>
        <taxon>Haemosporida</taxon>
        <taxon>Plasmodiidae</taxon>
        <taxon>Plasmodium</taxon>
        <taxon>Plasmodium (Plasmodium)</taxon>
    </lineage>
</organism>
<evidence type="ECO:0000313" key="2">
    <source>
        <dbReference type="EMBL" id="GAB70036.1"/>
    </source>
</evidence>
<dbReference type="VEuPathDB" id="PlasmoDB:PCYB_007850"/>
<dbReference type="GeneID" id="14696578"/>